<sequence>PLKLKQSEALSLPSLQYAIRENEESVYESSPPTRYRRRPQSISSEDGKVRPRANGSFRSAGSGCAKLKRTNACRQKSRDSLPLFVEQRNSQTVSTLFCYI</sequence>
<evidence type="ECO:0000313" key="3">
    <source>
        <dbReference type="Proteomes" id="UP001458880"/>
    </source>
</evidence>
<accession>A0AAW1HUI9</accession>
<evidence type="ECO:0000256" key="1">
    <source>
        <dbReference type="SAM" id="MobiDB-lite"/>
    </source>
</evidence>
<organism evidence="2 3">
    <name type="scientific">Popillia japonica</name>
    <name type="common">Japanese beetle</name>
    <dbReference type="NCBI Taxonomy" id="7064"/>
    <lineage>
        <taxon>Eukaryota</taxon>
        <taxon>Metazoa</taxon>
        <taxon>Ecdysozoa</taxon>
        <taxon>Arthropoda</taxon>
        <taxon>Hexapoda</taxon>
        <taxon>Insecta</taxon>
        <taxon>Pterygota</taxon>
        <taxon>Neoptera</taxon>
        <taxon>Endopterygota</taxon>
        <taxon>Coleoptera</taxon>
        <taxon>Polyphaga</taxon>
        <taxon>Scarabaeiformia</taxon>
        <taxon>Scarabaeidae</taxon>
        <taxon>Rutelinae</taxon>
        <taxon>Popillia</taxon>
    </lineage>
</organism>
<feature type="non-terminal residue" evidence="2">
    <location>
        <position position="1"/>
    </location>
</feature>
<name>A0AAW1HUI9_POPJA</name>
<comment type="caution">
    <text evidence="2">The sequence shown here is derived from an EMBL/GenBank/DDBJ whole genome shotgun (WGS) entry which is preliminary data.</text>
</comment>
<proteinExistence type="predicted"/>
<keyword evidence="3" id="KW-1185">Reference proteome</keyword>
<evidence type="ECO:0000313" key="2">
    <source>
        <dbReference type="EMBL" id="KAK9680393.1"/>
    </source>
</evidence>
<dbReference type="EMBL" id="JASPKY010000905">
    <property type="protein sequence ID" value="KAK9680393.1"/>
    <property type="molecule type" value="Genomic_DNA"/>
</dbReference>
<dbReference type="Proteomes" id="UP001458880">
    <property type="component" value="Unassembled WGS sequence"/>
</dbReference>
<dbReference type="AlphaFoldDB" id="A0AAW1HUI9"/>
<gene>
    <name evidence="2" type="ORF">QE152_g39125</name>
</gene>
<reference evidence="2 3" key="1">
    <citation type="journal article" date="2024" name="BMC Genomics">
        <title>De novo assembly and annotation of Popillia japonica's genome with initial clues to its potential as an invasive pest.</title>
        <authorList>
            <person name="Cucini C."/>
            <person name="Boschi S."/>
            <person name="Funari R."/>
            <person name="Cardaioli E."/>
            <person name="Iannotti N."/>
            <person name="Marturano G."/>
            <person name="Paoli F."/>
            <person name="Bruttini M."/>
            <person name="Carapelli A."/>
            <person name="Frati F."/>
            <person name="Nardi F."/>
        </authorList>
    </citation>
    <scope>NUCLEOTIDE SEQUENCE [LARGE SCALE GENOMIC DNA]</scope>
    <source>
        <strain evidence="2">DMR45628</strain>
    </source>
</reference>
<protein>
    <submittedName>
        <fullName evidence="2">Uncharacterized protein</fullName>
    </submittedName>
</protein>
<feature type="region of interest" description="Disordered" evidence="1">
    <location>
        <begin position="23"/>
        <end position="62"/>
    </location>
</feature>